<sequence length="138" mass="14870">MRVTLSYTNAIPLYLNYISVIGTAHLKSDLPGVLNLVALLIDPAFDAAITAIKAGQKKEIKSSEEGSKQETSNQAAASLATAAPPQDSLAIPFPELKRISEAIPLENRSSIRNTRRSTRIPSFAELSSFTTASLTERL</sequence>
<gene>
    <name evidence="1" type="ORF">DSO57_1034780</name>
</gene>
<evidence type="ECO:0000313" key="1">
    <source>
        <dbReference type="EMBL" id="KAJ9087265.1"/>
    </source>
</evidence>
<protein>
    <submittedName>
        <fullName evidence="1">Uncharacterized protein</fullName>
    </submittedName>
</protein>
<reference evidence="1" key="1">
    <citation type="submission" date="2022-04" db="EMBL/GenBank/DDBJ databases">
        <title>Genome of the entomopathogenic fungus Entomophthora muscae.</title>
        <authorList>
            <person name="Elya C."/>
            <person name="Lovett B.R."/>
            <person name="Lee E."/>
            <person name="Macias A.M."/>
            <person name="Hajek A.E."/>
            <person name="De Bivort B.L."/>
            <person name="Kasson M.T."/>
            <person name="De Fine Licht H.H."/>
            <person name="Stajich J.E."/>
        </authorList>
    </citation>
    <scope>NUCLEOTIDE SEQUENCE</scope>
    <source>
        <strain evidence="1">Berkeley</strain>
    </source>
</reference>
<organism evidence="1 2">
    <name type="scientific">Entomophthora muscae</name>
    <dbReference type="NCBI Taxonomy" id="34485"/>
    <lineage>
        <taxon>Eukaryota</taxon>
        <taxon>Fungi</taxon>
        <taxon>Fungi incertae sedis</taxon>
        <taxon>Zoopagomycota</taxon>
        <taxon>Entomophthoromycotina</taxon>
        <taxon>Entomophthoromycetes</taxon>
        <taxon>Entomophthorales</taxon>
        <taxon>Entomophthoraceae</taxon>
        <taxon>Entomophthora</taxon>
    </lineage>
</organism>
<dbReference type="Proteomes" id="UP001165960">
    <property type="component" value="Unassembled WGS sequence"/>
</dbReference>
<proteinExistence type="predicted"/>
<evidence type="ECO:0000313" key="2">
    <source>
        <dbReference type="Proteomes" id="UP001165960"/>
    </source>
</evidence>
<accession>A0ACC2UJJ7</accession>
<comment type="caution">
    <text evidence="1">The sequence shown here is derived from an EMBL/GenBank/DDBJ whole genome shotgun (WGS) entry which is preliminary data.</text>
</comment>
<keyword evidence="2" id="KW-1185">Reference proteome</keyword>
<dbReference type="EMBL" id="QTSX02000295">
    <property type="protein sequence ID" value="KAJ9087265.1"/>
    <property type="molecule type" value="Genomic_DNA"/>
</dbReference>
<name>A0ACC2UJJ7_9FUNG</name>